<gene>
    <name evidence="3" type="ORF">NKR23_g5096</name>
</gene>
<keyword evidence="4" id="KW-1185">Reference proteome</keyword>
<comment type="caution">
    <text evidence="3">The sequence shown here is derived from an EMBL/GenBank/DDBJ whole genome shotgun (WGS) entry which is preliminary data.</text>
</comment>
<dbReference type="Proteomes" id="UP001174694">
    <property type="component" value="Unassembled WGS sequence"/>
</dbReference>
<evidence type="ECO:0000313" key="3">
    <source>
        <dbReference type="EMBL" id="KAJ9148313.1"/>
    </source>
</evidence>
<dbReference type="EMBL" id="JANBVO010000013">
    <property type="protein sequence ID" value="KAJ9148313.1"/>
    <property type="molecule type" value="Genomic_DNA"/>
</dbReference>
<name>A0AA38RTN1_9PEZI</name>
<sequence>MAREDWTAAYVLVCLVPAAFVTSALVSVVLERRARRQQEGELPTVEQLYARHWFPWRDAVRAAEPEEGLAEEMTEVDMGGRGASSIGRV</sequence>
<feature type="transmembrane region" description="Helical" evidence="2">
    <location>
        <begin position="6"/>
        <end position="30"/>
    </location>
</feature>
<keyword evidence="2" id="KW-0472">Membrane</keyword>
<dbReference type="AlphaFoldDB" id="A0AA38RTN1"/>
<reference evidence="3" key="1">
    <citation type="submission" date="2022-07" db="EMBL/GenBank/DDBJ databases">
        <title>Fungi with potential for degradation of polypropylene.</title>
        <authorList>
            <person name="Gostincar C."/>
        </authorList>
    </citation>
    <scope>NUCLEOTIDE SEQUENCE</scope>
    <source>
        <strain evidence="3">EXF-13308</strain>
    </source>
</reference>
<accession>A0AA38RTN1</accession>
<keyword evidence="2" id="KW-0812">Transmembrane</keyword>
<keyword evidence="2" id="KW-1133">Transmembrane helix</keyword>
<evidence type="ECO:0000256" key="1">
    <source>
        <dbReference type="SAM" id="MobiDB-lite"/>
    </source>
</evidence>
<protein>
    <submittedName>
        <fullName evidence="3">Uncharacterized protein</fullName>
    </submittedName>
</protein>
<proteinExistence type="predicted"/>
<evidence type="ECO:0000256" key="2">
    <source>
        <dbReference type="SAM" id="Phobius"/>
    </source>
</evidence>
<feature type="region of interest" description="Disordered" evidence="1">
    <location>
        <begin position="67"/>
        <end position="89"/>
    </location>
</feature>
<organism evidence="3 4">
    <name type="scientific">Pleurostoma richardsiae</name>
    <dbReference type="NCBI Taxonomy" id="41990"/>
    <lineage>
        <taxon>Eukaryota</taxon>
        <taxon>Fungi</taxon>
        <taxon>Dikarya</taxon>
        <taxon>Ascomycota</taxon>
        <taxon>Pezizomycotina</taxon>
        <taxon>Sordariomycetes</taxon>
        <taxon>Sordariomycetidae</taxon>
        <taxon>Calosphaeriales</taxon>
        <taxon>Pleurostomataceae</taxon>
        <taxon>Pleurostoma</taxon>
    </lineage>
</organism>
<evidence type="ECO:0000313" key="4">
    <source>
        <dbReference type="Proteomes" id="UP001174694"/>
    </source>
</evidence>